<protein>
    <submittedName>
        <fullName evidence="2">Uncharacterized protein</fullName>
    </submittedName>
</protein>
<feature type="transmembrane region" description="Helical" evidence="1">
    <location>
        <begin position="76"/>
        <end position="94"/>
    </location>
</feature>
<evidence type="ECO:0000313" key="3">
    <source>
        <dbReference type="Proteomes" id="UP000054024"/>
    </source>
</evidence>
<feature type="transmembrane region" description="Helical" evidence="1">
    <location>
        <begin position="114"/>
        <end position="131"/>
    </location>
</feature>
<name>A0A124GVP0_9ACTN</name>
<dbReference type="RefSeq" id="WP_062156038.1">
    <property type="nucleotide sequence ID" value="NZ_KQ947994.1"/>
</dbReference>
<evidence type="ECO:0000256" key="1">
    <source>
        <dbReference type="SAM" id="Phobius"/>
    </source>
</evidence>
<dbReference type="OrthoDB" id="4336670at2"/>
<reference evidence="2 3" key="1">
    <citation type="submission" date="2015-10" db="EMBL/GenBank/DDBJ databases">
        <title>Draft genome sequence of Streptomyces curacoi DSM 40107, type strain for the species Streptomyces curacoi.</title>
        <authorList>
            <person name="Ruckert C."/>
            <person name="Winkler A."/>
            <person name="Kalinowski J."/>
            <person name="Kampfer P."/>
            <person name="Glaeser S."/>
        </authorList>
    </citation>
    <scope>NUCLEOTIDE SEQUENCE [LARGE SCALE GENOMIC DNA]</scope>
    <source>
        <strain evidence="2 3">DSM 40107</strain>
    </source>
</reference>
<sequence>MARIAAVLLTLVGAAALVLSAFQPWYEGREPREVALTDLFTGLEPAAAGGAATSMLLPLVAVAAVAVLGLLVRSRAVLAVACVAGLATGILWTVQQIRAVAPVAFEVTEVQRGLWNAGGGVLALVIAAIVLPPRT</sequence>
<keyword evidence="1" id="KW-1133">Transmembrane helix</keyword>
<proteinExistence type="predicted"/>
<accession>A0A124GVP0</accession>
<dbReference type="Proteomes" id="UP000054024">
    <property type="component" value="Unassembled WGS sequence"/>
</dbReference>
<evidence type="ECO:0000313" key="2">
    <source>
        <dbReference type="EMBL" id="KUM69045.1"/>
    </source>
</evidence>
<organism evidence="2 3">
    <name type="scientific">Streptomyces curacoi</name>
    <dbReference type="NCBI Taxonomy" id="146536"/>
    <lineage>
        <taxon>Bacteria</taxon>
        <taxon>Bacillati</taxon>
        <taxon>Actinomycetota</taxon>
        <taxon>Actinomycetes</taxon>
        <taxon>Kitasatosporales</taxon>
        <taxon>Streptomycetaceae</taxon>
        <taxon>Streptomyces</taxon>
    </lineage>
</organism>
<dbReference type="AlphaFoldDB" id="A0A124GVP0"/>
<feature type="transmembrane region" description="Helical" evidence="1">
    <location>
        <begin position="46"/>
        <end position="71"/>
    </location>
</feature>
<keyword evidence="1" id="KW-0472">Membrane</keyword>
<dbReference type="EMBL" id="LMWJ01000028">
    <property type="protein sequence ID" value="KUM69045.1"/>
    <property type="molecule type" value="Genomic_DNA"/>
</dbReference>
<keyword evidence="1" id="KW-0812">Transmembrane</keyword>
<dbReference type="STRING" id="146536.AQI70_32570"/>
<gene>
    <name evidence="2" type="ORF">AQI70_32570</name>
</gene>
<comment type="caution">
    <text evidence="2">The sequence shown here is derived from an EMBL/GenBank/DDBJ whole genome shotgun (WGS) entry which is preliminary data.</text>
</comment>
<keyword evidence="3" id="KW-1185">Reference proteome</keyword>